<feature type="compositionally biased region" description="Acidic residues" evidence="4">
    <location>
        <begin position="1"/>
        <end position="11"/>
    </location>
</feature>
<feature type="region of interest" description="Disordered" evidence="4">
    <location>
        <begin position="1"/>
        <end position="21"/>
    </location>
</feature>
<dbReference type="CDD" id="cd10028">
    <property type="entry name" value="UDG-F2_TDG_MUG"/>
    <property type="match status" value="1"/>
</dbReference>
<reference evidence="6" key="1">
    <citation type="submission" date="2021-02" db="EMBL/GenBank/DDBJ databases">
        <title>Psilocybe cubensis genome.</title>
        <authorList>
            <person name="Mckernan K.J."/>
            <person name="Crawford S."/>
            <person name="Trippe A."/>
            <person name="Kane L.T."/>
            <person name="Mclaughlin S."/>
        </authorList>
    </citation>
    <scope>NUCLEOTIDE SEQUENCE [LARGE SCALE GENOMIC DNA]</scope>
    <source>
        <strain evidence="6">MGC-MH-2018</strain>
    </source>
</reference>
<feature type="domain" description="Uracil-DNA glycosylase-like" evidence="5">
    <location>
        <begin position="106"/>
        <end position="291"/>
    </location>
</feature>
<dbReference type="GO" id="GO:0008263">
    <property type="term" value="F:pyrimidine-specific mismatch base pair DNA N-glycosylase activity"/>
    <property type="evidence" value="ECO:0007669"/>
    <property type="project" value="TreeGrafter"/>
</dbReference>
<name>A0A8H8CE30_PSICU</name>
<evidence type="ECO:0000256" key="4">
    <source>
        <dbReference type="SAM" id="MobiDB-lite"/>
    </source>
</evidence>
<dbReference type="AlphaFoldDB" id="A0A8H8CE30"/>
<proteinExistence type="predicted"/>
<evidence type="ECO:0000259" key="5">
    <source>
        <dbReference type="Pfam" id="PF03167"/>
    </source>
</evidence>
<dbReference type="InterPro" id="IPR036895">
    <property type="entry name" value="Uracil-DNA_glycosylase-like_sf"/>
</dbReference>
<dbReference type="Pfam" id="PF03167">
    <property type="entry name" value="UDG"/>
    <property type="match status" value="1"/>
</dbReference>
<comment type="caution">
    <text evidence="6">The sequence shown here is derived from an EMBL/GenBank/DDBJ whole genome shotgun (WGS) entry which is preliminary data.</text>
</comment>
<evidence type="ECO:0000313" key="6">
    <source>
        <dbReference type="EMBL" id="KAG5162198.1"/>
    </source>
</evidence>
<evidence type="ECO:0000256" key="2">
    <source>
        <dbReference type="ARBA" id="ARBA00022801"/>
    </source>
</evidence>
<dbReference type="SUPFAM" id="SSF52141">
    <property type="entry name" value="Uracil-DNA glycosylase-like"/>
    <property type="match status" value="1"/>
</dbReference>
<dbReference type="Gene3D" id="3.40.470.10">
    <property type="entry name" value="Uracil-DNA glycosylase-like domain"/>
    <property type="match status" value="1"/>
</dbReference>
<protein>
    <recommendedName>
        <fullName evidence="5">Uracil-DNA glycosylase-like domain-containing protein</fullName>
    </recommendedName>
</protein>
<keyword evidence="3" id="KW-0234">DNA repair</keyword>
<evidence type="ECO:0000256" key="3">
    <source>
        <dbReference type="ARBA" id="ARBA00023204"/>
    </source>
</evidence>
<evidence type="ECO:0000256" key="1">
    <source>
        <dbReference type="ARBA" id="ARBA00022763"/>
    </source>
</evidence>
<organism evidence="6">
    <name type="scientific">Psilocybe cubensis</name>
    <name type="common">Psychedelic mushroom</name>
    <name type="synonym">Stropharia cubensis</name>
    <dbReference type="NCBI Taxonomy" id="181762"/>
    <lineage>
        <taxon>Eukaryota</taxon>
        <taxon>Fungi</taxon>
        <taxon>Dikarya</taxon>
        <taxon>Basidiomycota</taxon>
        <taxon>Agaricomycotina</taxon>
        <taxon>Agaricomycetes</taxon>
        <taxon>Agaricomycetidae</taxon>
        <taxon>Agaricales</taxon>
        <taxon>Agaricineae</taxon>
        <taxon>Strophariaceae</taxon>
        <taxon>Psilocybe</taxon>
    </lineage>
</organism>
<dbReference type="PANTHER" id="PTHR12159">
    <property type="entry name" value="G/T AND G/U MISMATCH-SPECIFIC DNA GLYCOSYLASE"/>
    <property type="match status" value="1"/>
</dbReference>
<gene>
    <name evidence="6" type="ORF">JR316_012861</name>
</gene>
<accession>A0A8H8CE30</accession>
<feature type="region of interest" description="Disordered" evidence="4">
    <location>
        <begin position="33"/>
        <end position="74"/>
    </location>
</feature>
<dbReference type="InterPro" id="IPR005122">
    <property type="entry name" value="Uracil-DNA_glycosylase-like"/>
</dbReference>
<dbReference type="PANTHER" id="PTHR12159:SF9">
    <property type="entry name" value="G_T MISMATCH-SPECIFIC THYMINE DNA GLYCOSYLASE"/>
    <property type="match status" value="1"/>
</dbReference>
<keyword evidence="2" id="KW-0378">Hydrolase</keyword>
<keyword evidence="1" id="KW-0227">DNA damage</keyword>
<dbReference type="InterPro" id="IPR015637">
    <property type="entry name" value="MUG/TDG"/>
</dbReference>
<dbReference type="EMBL" id="JAFIQS010000020">
    <property type="protein sequence ID" value="KAG5162198.1"/>
    <property type="molecule type" value="Genomic_DNA"/>
</dbReference>
<dbReference type="GO" id="GO:0004844">
    <property type="term" value="F:uracil DNA N-glycosylase activity"/>
    <property type="evidence" value="ECO:0007669"/>
    <property type="project" value="TreeGrafter"/>
</dbReference>
<dbReference type="GO" id="GO:0006285">
    <property type="term" value="P:base-excision repair, AP site formation"/>
    <property type="evidence" value="ECO:0007669"/>
    <property type="project" value="InterPro"/>
</dbReference>
<sequence>MKTNKDEDENEDFTRPPSPHENMFARFAFTVSREKSRSTSKVKFSIPSRISHKRKRNADKASDEEERNAKTKRVAIDKDLELPSTISRSSSSNVELYEHLPLLHDNLNVGLDIIFCGINPGQRSAEIGHHYGNPNNHFWGCLYESGLTTRKLDPRDDVILPQDFSIGLTNLVARPTAQQNELSKDEQVAGVPILLGKVARYKPRVLCFVGLGIADVFRSSIVADNQARGAAGANLKLKSKKSSTIGLQPYKMIHRSNSQGSSETLFFAVSSTSGRVVRYQKADKVKQFQDLRQLVRDIKDGIFDTSTMSQIASPSIQDLESHR</sequence>